<organism evidence="2">
    <name type="scientific">uncultured delta proteobacterium</name>
    <dbReference type="NCBI Taxonomy" id="34034"/>
    <lineage>
        <taxon>Bacteria</taxon>
        <taxon>Deltaproteobacteria</taxon>
        <taxon>environmental samples</taxon>
    </lineage>
</organism>
<keyword evidence="1" id="KW-0560">Oxidoreductase</keyword>
<dbReference type="InterPro" id="IPR016162">
    <property type="entry name" value="Ald_DH_N"/>
</dbReference>
<reference evidence="2" key="1">
    <citation type="submission" date="2016-04" db="EMBL/GenBank/DDBJ databases">
        <authorList>
            <person name="Evans L.H."/>
            <person name="Alamgir A."/>
            <person name="Owens N."/>
            <person name="Weber N.D."/>
            <person name="Virtaneva K."/>
            <person name="Barbian K."/>
            <person name="Babar A."/>
            <person name="Rosenke K."/>
        </authorList>
    </citation>
    <scope>NUCLEOTIDE SEQUENCE</scope>
    <source>
        <strain evidence="2">86</strain>
    </source>
</reference>
<dbReference type="GO" id="GO:0016491">
    <property type="term" value="F:oxidoreductase activity"/>
    <property type="evidence" value="ECO:0007669"/>
    <property type="project" value="UniProtKB-KW"/>
</dbReference>
<dbReference type="EMBL" id="FLUQ01000003">
    <property type="protein sequence ID" value="SBW07457.1"/>
    <property type="molecule type" value="Genomic_DNA"/>
</dbReference>
<gene>
    <name evidence="2" type="ORF">KL86DPRO_30059</name>
</gene>
<protein>
    <submittedName>
        <fullName evidence="2">Uncharacterized protein</fullName>
    </submittedName>
</protein>
<dbReference type="SUPFAM" id="SSF53720">
    <property type="entry name" value="ALDH-like"/>
    <property type="match status" value="1"/>
</dbReference>
<dbReference type="Gene3D" id="3.40.605.10">
    <property type="entry name" value="Aldehyde Dehydrogenase, Chain A, domain 1"/>
    <property type="match status" value="1"/>
</dbReference>
<evidence type="ECO:0000313" key="2">
    <source>
        <dbReference type="EMBL" id="SBW07457.1"/>
    </source>
</evidence>
<dbReference type="AlphaFoldDB" id="A0A212K765"/>
<accession>A0A212K765</accession>
<dbReference type="InterPro" id="IPR016161">
    <property type="entry name" value="Ald_DH/histidinol_DH"/>
</dbReference>
<evidence type="ECO:0000256" key="1">
    <source>
        <dbReference type="ARBA" id="ARBA00023002"/>
    </source>
</evidence>
<sequence length="98" mass="10925">MSQKKEMNLEEKADQTAAFKAYIDDKIAKARVALAELDSYTQRQVDALAHACAKTIFDNAEEFARDAVAETKLGTVEYKTLKNKNKARINAVRLSCQG</sequence>
<name>A0A212K765_9DELT</name>
<proteinExistence type="predicted"/>